<comment type="caution">
    <text evidence="1">The sequence shown here is derived from an EMBL/GenBank/DDBJ whole genome shotgun (WGS) entry which is preliminary data.</text>
</comment>
<dbReference type="AlphaFoldDB" id="A0AAN8NTH2"/>
<sequence>MEHRNAQPWNGGIAESKKYLLSPAKPKNNISFQNSTSFEVQGAGSNLRYRAERTKSKRSIKNGVEIKTWLDVPENCIISQHEGYPLTDPCVYYTTAAQGKGVTVYVIDHAFAIHHQDFKHVSWGESRDHIFADEKDGLPSWINIRNPPFIPNPVDEETIPLLRGTAVLSKLLGKEFGVARGVKPILVKTSDRFSGLEPDTDHIFNVLPKVLFDIKRKSAKFDVSKREAPKFIILIATDYTFERGSTPFGFHARRLSQLIQELSEMPNVAVVTSDGNHFSVTKAPAPGEIFRVEPITSYPSIFGRDNQKFPNLIVTGGTHPEDGGLVSRYSDFVRIFAPSVNISVAVPDGGTSWGGKKYIKANSTPLAAAAITGVLATLISARDYTIPEAIERVYKLAYSRRRETNHNRDNRVFPNVVYNGLSLLTEEEPERDNEGGDGNNGSGAKVATVTVTVFLPRQMCVILKRAVTTETLESITGVATQTITVCERERMQETTYTTANNTAVTTPALETAPPVAEYTDIYDAAFCKECLDSDGVTPIKGVLWIPKDCPCRKETR</sequence>
<proteinExistence type="predicted"/>
<accession>A0AAN8NTH2</accession>
<gene>
    <name evidence="1" type="ORF">TWF506_005397</name>
</gene>
<dbReference type="Proteomes" id="UP001307849">
    <property type="component" value="Unassembled WGS sequence"/>
</dbReference>
<evidence type="ECO:0000313" key="1">
    <source>
        <dbReference type="EMBL" id="KAK6518238.1"/>
    </source>
</evidence>
<reference evidence="1 2" key="1">
    <citation type="submission" date="2019-10" db="EMBL/GenBank/DDBJ databases">
        <authorList>
            <person name="Palmer J.M."/>
        </authorList>
    </citation>
    <scope>NUCLEOTIDE SEQUENCE [LARGE SCALE GENOMIC DNA]</scope>
    <source>
        <strain evidence="1 2">TWF506</strain>
    </source>
</reference>
<dbReference type="Gene3D" id="3.40.50.200">
    <property type="entry name" value="Peptidase S8/S53 domain"/>
    <property type="match status" value="1"/>
</dbReference>
<dbReference type="EMBL" id="JAVHJM010000002">
    <property type="protein sequence ID" value="KAK6518238.1"/>
    <property type="molecule type" value="Genomic_DNA"/>
</dbReference>
<organism evidence="1 2">
    <name type="scientific">Arthrobotrys conoides</name>
    <dbReference type="NCBI Taxonomy" id="74498"/>
    <lineage>
        <taxon>Eukaryota</taxon>
        <taxon>Fungi</taxon>
        <taxon>Dikarya</taxon>
        <taxon>Ascomycota</taxon>
        <taxon>Pezizomycotina</taxon>
        <taxon>Orbiliomycetes</taxon>
        <taxon>Orbiliales</taxon>
        <taxon>Orbiliaceae</taxon>
        <taxon>Arthrobotrys</taxon>
    </lineage>
</organism>
<dbReference type="SUPFAM" id="SSF52743">
    <property type="entry name" value="Subtilisin-like"/>
    <property type="match status" value="1"/>
</dbReference>
<dbReference type="InterPro" id="IPR036852">
    <property type="entry name" value="Peptidase_S8/S53_dom_sf"/>
</dbReference>
<keyword evidence="2" id="KW-1185">Reference proteome</keyword>
<evidence type="ECO:0008006" key="3">
    <source>
        <dbReference type="Google" id="ProtNLM"/>
    </source>
</evidence>
<dbReference type="GO" id="GO:0004252">
    <property type="term" value="F:serine-type endopeptidase activity"/>
    <property type="evidence" value="ECO:0007669"/>
    <property type="project" value="InterPro"/>
</dbReference>
<dbReference type="GO" id="GO:0006508">
    <property type="term" value="P:proteolysis"/>
    <property type="evidence" value="ECO:0007669"/>
    <property type="project" value="InterPro"/>
</dbReference>
<evidence type="ECO:0000313" key="2">
    <source>
        <dbReference type="Proteomes" id="UP001307849"/>
    </source>
</evidence>
<protein>
    <recommendedName>
        <fullName evidence="3">Peptidase S8/S53 domain-containing protein</fullName>
    </recommendedName>
</protein>
<name>A0AAN8NTH2_9PEZI</name>